<keyword evidence="2" id="KW-0378">Hydrolase</keyword>
<dbReference type="GO" id="GO:0016787">
    <property type="term" value="F:hydrolase activity"/>
    <property type="evidence" value="ECO:0007669"/>
    <property type="project" value="UniProtKB-KW"/>
</dbReference>
<gene>
    <name evidence="5" type="ORF">CYJ27_02580</name>
</gene>
<evidence type="ECO:0000259" key="4">
    <source>
        <dbReference type="PROSITE" id="PS51206"/>
    </source>
</evidence>
<organism evidence="5 6">
    <name type="scientific">Aerococcus christensenii</name>
    <dbReference type="NCBI Taxonomy" id="87541"/>
    <lineage>
        <taxon>Bacteria</taxon>
        <taxon>Bacillati</taxon>
        <taxon>Bacillota</taxon>
        <taxon>Bacilli</taxon>
        <taxon>Lactobacillales</taxon>
        <taxon>Aerococcaceae</taxon>
        <taxon>Aerococcus</taxon>
    </lineage>
</organism>
<proteinExistence type="predicted"/>
<dbReference type="NCBIfam" id="TIGR01613">
    <property type="entry name" value="primase_Cterm"/>
    <property type="match status" value="1"/>
</dbReference>
<dbReference type="InterPro" id="IPR027417">
    <property type="entry name" value="P-loop_NTPase"/>
</dbReference>
<keyword evidence="3" id="KW-0067">ATP-binding</keyword>
<dbReference type="InterPro" id="IPR051620">
    <property type="entry name" value="ORF904-like_C"/>
</dbReference>
<dbReference type="SUPFAM" id="SSF52540">
    <property type="entry name" value="P-loop containing nucleoside triphosphate hydrolases"/>
    <property type="match status" value="1"/>
</dbReference>
<keyword evidence="6" id="KW-1185">Reference proteome</keyword>
<dbReference type="Proteomes" id="UP000234775">
    <property type="component" value="Unassembled WGS sequence"/>
</dbReference>
<dbReference type="AlphaFoldDB" id="A0A2I1K7G3"/>
<name>A0A2I1K7G3_9LACT</name>
<dbReference type="InterPro" id="IPR014015">
    <property type="entry name" value="Helicase_SF3_DNA-vir"/>
</dbReference>
<evidence type="ECO:0000256" key="2">
    <source>
        <dbReference type="ARBA" id="ARBA00022801"/>
    </source>
</evidence>
<dbReference type="PANTHER" id="PTHR35372:SF2">
    <property type="entry name" value="SF3 HELICASE DOMAIN-CONTAINING PROTEIN"/>
    <property type="match status" value="1"/>
</dbReference>
<dbReference type="PROSITE" id="PS51206">
    <property type="entry name" value="SF3_HELICASE_1"/>
    <property type="match status" value="1"/>
</dbReference>
<dbReference type="Pfam" id="PF19263">
    <property type="entry name" value="DUF5906"/>
    <property type="match status" value="1"/>
</dbReference>
<evidence type="ECO:0000256" key="3">
    <source>
        <dbReference type="ARBA" id="ARBA00022840"/>
    </source>
</evidence>
<protein>
    <submittedName>
        <fullName evidence="5">DNA primase</fullName>
    </submittedName>
</protein>
<dbReference type="Gene3D" id="3.40.50.300">
    <property type="entry name" value="P-loop containing nucleotide triphosphate hydrolases"/>
    <property type="match status" value="1"/>
</dbReference>
<dbReference type="GO" id="GO:0005524">
    <property type="term" value="F:ATP binding"/>
    <property type="evidence" value="ECO:0007669"/>
    <property type="project" value="UniProtKB-KW"/>
</dbReference>
<dbReference type="PANTHER" id="PTHR35372">
    <property type="entry name" value="ATP BINDING PROTEIN-RELATED"/>
    <property type="match status" value="1"/>
</dbReference>
<dbReference type="InterPro" id="IPR045455">
    <property type="entry name" value="NrS-1_pol-like_helicase"/>
</dbReference>
<comment type="caution">
    <text evidence="5">The sequence shown here is derived from an EMBL/GenBank/DDBJ whole genome shotgun (WGS) entry which is preliminary data.</text>
</comment>
<dbReference type="EMBL" id="PKGZ01000002">
    <property type="protein sequence ID" value="PKY91580.1"/>
    <property type="molecule type" value="Genomic_DNA"/>
</dbReference>
<dbReference type="InterPro" id="IPR006500">
    <property type="entry name" value="Helicase_put_C_phage/plasmid"/>
</dbReference>
<evidence type="ECO:0000256" key="1">
    <source>
        <dbReference type="ARBA" id="ARBA00022741"/>
    </source>
</evidence>
<accession>A0A2I1K7G3</accession>
<evidence type="ECO:0000313" key="6">
    <source>
        <dbReference type="Proteomes" id="UP000234775"/>
    </source>
</evidence>
<evidence type="ECO:0000313" key="5">
    <source>
        <dbReference type="EMBL" id="PKY91580.1"/>
    </source>
</evidence>
<keyword evidence="1" id="KW-0547">Nucleotide-binding</keyword>
<sequence>MKKYALLLDKEKFKRKPAGSEIAKISENIVNEPAEVTPKELAEFVGSQGQTMVLATMKGKRKKENMVSQQVLAIDFDNSETRLNMMGDVIKTESGKAKKFKTKGKNYTDVAEVYQDKWVQNNAAFIYTTFSHQDDWHHFRLVFFLDKPLTQPDQVEHAYRWLMDRFPTADKSTKDASRLFFGGNESVEINYENTLAIDTFKAKENKTTKKEKKDTCISPSKITNEQAMEAIKAYVKKEKNNLQDYDNCLSAIWVIARAAKTGEISYPIAQDLADYLSLGNEEWLEGNRVKFKEALETPLGEMHTSYSFAEKFCGGGLNPQGIDKNNMITTAKFLVNELNIKLFKGRLYFKQDHCFINNDNILLRKITKYIELKNSQDTELMHQFEKYAELITEDHFPIQFRNDYYLKDGKIIEGYYDNFTPYYLNVDYAPSAFDADVDRFLNFLTCDRSDLRFVLEEMMGHILMDRGFPHKVFFLIGERGANGKSTFLEMLNAFTGSLATNISLENFNDPTSVVELEGKLVNIGDDINASFLDKSSNFKILASGNTLMVRPIYSTPYRMKNKATLIFTANEMPLFKDKSGGIERRLVLIPCDNVVQKIDFRINDKLSTANAKSYLLNLALAGMYRIQSNGGKISKSQAIESLVNEYTFESNSVLQFLDEKGVHPYFTAQQVYDEYVTYCKKLEIKPYSRVKFSQHLKTQGYEKVRKKSGGVRTYYYEK</sequence>
<reference evidence="5 6" key="1">
    <citation type="submission" date="2017-12" db="EMBL/GenBank/DDBJ databases">
        <title>Phylogenetic diversity of female urinary microbiome.</title>
        <authorList>
            <person name="Thomas-White K."/>
            <person name="Wolfe A.J."/>
        </authorList>
    </citation>
    <scope>NUCLEOTIDE SEQUENCE [LARGE SCALE GENOMIC DNA]</scope>
    <source>
        <strain evidence="5 6">UMB0844</strain>
    </source>
</reference>
<dbReference type="RefSeq" id="WP_101659826.1">
    <property type="nucleotide sequence ID" value="NZ_PKGZ01000002.1"/>
</dbReference>
<feature type="domain" description="SF3 helicase" evidence="4">
    <location>
        <begin position="450"/>
        <end position="604"/>
    </location>
</feature>